<dbReference type="InterPro" id="IPR027417">
    <property type="entry name" value="P-loop_NTPase"/>
</dbReference>
<feature type="coiled-coil region" evidence="4">
    <location>
        <begin position="498"/>
        <end position="525"/>
    </location>
</feature>
<feature type="domain" description="Rad50/SbcC-type AAA" evidence="6">
    <location>
        <begin position="5"/>
        <end position="203"/>
    </location>
</feature>
<dbReference type="RefSeq" id="WP_187578545.1">
    <property type="nucleotide sequence ID" value="NZ_CP060713.1"/>
</dbReference>
<dbReference type="GO" id="GO:0016887">
    <property type="term" value="F:ATP hydrolysis activity"/>
    <property type="evidence" value="ECO:0007669"/>
    <property type="project" value="InterPro"/>
</dbReference>
<dbReference type="Gene3D" id="3.40.50.300">
    <property type="entry name" value="P-loop containing nucleotide triphosphate hydrolases"/>
    <property type="match status" value="2"/>
</dbReference>
<comment type="similarity">
    <text evidence="1">Belongs to the SMC family. SbcC subfamily.</text>
</comment>
<dbReference type="Pfam" id="PF13558">
    <property type="entry name" value="SbcC_Walker_B"/>
    <property type="match status" value="1"/>
</dbReference>
<sequence>MRLHRLQLTAFGPFAGTEEVDFDALNDAGLFLLTGPTGAGKTSILDAVCFALYGTVPGVRGVKTLKSQHADDLVAPEVFLDFSVRERRFRLRRSPEWTRPKRRGTGTRVEPARASLLEVVDGEERLLSSRAAEVGLQISDLVGMRAAQFQQVAMLPQGDFARFLQASSQDRHDVLQQLFQTDRFSRIEDWIQDRSRSLREEAQDLEGTARRLLDLVAERSGEPLPDAVTGDGLPAAVGSGAVEAWVTSVRDAAHEAAAAAGIEHQRACDALAAARTRCEAARLRHRLHERRRQALARRRELDETRDAAEEATAALGADRRAADCAPLLGLVEQASADVALLEEQQQAAAARAAALPALPDLPRLRAADLGDEAVRTPTGSTPVPGSLAGSISPTGSISPAGSGSAVGADEGHRADGGARDDDLVDVGLFELDEVTPRTTVGPASDHGDTHTDPVAATAPQRVEPSPEPDPQAPLRRRVDVTRDLVPQLRAVLPRAAGIVADTARIEQLERRLSASRSEIALLQEQLGRLPELLARQREHLARLASVAGRAEAVELQLAAAETRSAAVAGLPAARARVSGLVDLARDARDAAADRRDTVQRITQLRLDGMAAELAGVLVDGEPCQVCGSPAHPAPAAPGGGQVSQREQDDAAAAFDAAQQRHVAAAAAAAEAERDLQQLLAVGEGRDAATVTAELVALRAEQADCAAARSQLTAVAAEVTALEQQQVEASTRVQGVTVSIATTEHSVESLRESVAEARHELRTLLGDDVEPEGVAEVIGVLERSLQVWRGQLELVERVRQARDRRDDLLAQAARAAAAGHFADLEAVRAARLDDDDRERLTAVLTARSEATARVQAVLEDPDVAGLEHAGPEAVRAAETQVEAAATAAEEVARRFHQLEEASQALTGHATRLAATLEDWAPMRESFVRADAMARLVRGMGSDNQLQMRLSAYVLARRLDQVLDAANERLAHMRDQRYLLQRTARAARRSSQAGLGLEVVDQWTGDVRDPVTLSGGETFVVSLALALGLADVVTQEAGGTEIETLFVDEGFGTLDPETLDDVMDRLDNLRSGGRSVGVVSHVGELRSRIPNQLHVLKTPHGSSIRAQLLVG</sequence>
<dbReference type="PANTHER" id="PTHR32114">
    <property type="entry name" value="ABC TRANSPORTER ABCH.3"/>
    <property type="match status" value="1"/>
</dbReference>
<dbReference type="KEGG" id="nmes:H9L09_20055"/>
<keyword evidence="4" id="KW-0175">Coiled coil</keyword>
<evidence type="ECO:0000313" key="7">
    <source>
        <dbReference type="EMBL" id="QNN52703.1"/>
    </source>
</evidence>
<feature type="compositionally biased region" description="Basic and acidic residues" evidence="5">
    <location>
        <begin position="409"/>
        <end position="420"/>
    </location>
</feature>
<dbReference type="AlphaFoldDB" id="A0A7G9RAS8"/>
<feature type="region of interest" description="Disordered" evidence="5">
    <location>
        <begin position="434"/>
        <end position="478"/>
    </location>
</feature>
<accession>A0A7G9RAS8</accession>
<feature type="region of interest" description="Disordered" evidence="5">
    <location>
        <begin position="373"/>
        <end position="420"/>
    </location>
</feature>
<feature type="coiled-coil region" evidence="4">
    <location>
        <begin position="704"/>
        <end position="766"/>
    </location>
</feature>
<dbReference type="EMBL" id="CP060713">
    <property type="protein sequence ID" value="QNN52703.1"/>
    <property type="molecule type" value="Genomic_DNA"/>
</dbReference>
<feature type="coiled-coil region" evidence="4">
    <location>
        <begin position="291"/>
        <end position="351"/>
    </location>
</feature>
<organism evidence="7 8">
    <name type="scientific">Nocardioides mesophilus</name>
    <dbReference type="NCBI Taxonomy" id="433659"/>
    <lineage>
        <taxon>Bacteria</taxon>
        <taxon>Bacillati</taxon>
        <taxon>Actinomycetota</taxon>
        <taxon>Actinomycetes</taxon>
        <taxon>Propionibacteriales</taxon>
        <taxon>Nocardioidaceae</taxon>
        <taxon>Nocardioides</taxon>
    </lineage>
</organism>
<proteinExistence type="inferred from homology"/>
<evidence type="ECO:0000256" key="5">
    <source>
        <dbReference type="SAM" id="MobiDB-lite"/>
    </source>
</evidence>
<name>A0A7G9RAS8_9ACTN</name>
<dbReference type="Pfam" id="PF13476">
    <property type="entry name" value="AAA_23"/>
    <property type="match status" value="1"/>
</dbReference>
<dbReference type="GO" id="GO:0006302">
    <property type="term" value="P:double-strand break repair"/>
    <property type="evidence" value="ECO:0007669"/>
    <property type="project" value="InterPro"/>
</dbReference>
<protein>
    <recommendedName>
        <fullName evidence="3">Nuclease SbcCD subunit C</fullName>
    </recommendedName>
</protein>
<dbReference type="InterPro" id="IPR038729">
    <property type="entry name" value="Rad50/SbcC_AAA"/>
</dbReference>
<evidence type="ECO:0000256" key="2">
    <source>
        <dbReference type="ARBA" id="ARBA00011322"/>
    </source>
</evidence>
<evidence type="ECO:0000259" key="6">
    <source>
        <dbReference type="Pfam" id="PF13476"/>
    </source>
</evidence>
<feature type="region of interest" description="Disordered" evidence="5">
    <location>
        <begin position="628"/>
        <end position="648"/>
    </location>
</feature>
<keyword evidence="8" id="KW-1185">Reference proteome</keyword>
<reference evidence="7 8" key="1">
    <citation type="submission" date="2020-08" db="EMBL/GenBank/DDBJ databases">
        <title>Genome sequence of Nocardioides mesophilus KACC 16243T.</title>
        <authorList>
            <person name="Hyun D.-W."/>
            <person name="Bae J.-W."/>
        </authorList>
    </citation>
    <scope>NUCLEOTIDE SEQUENCE [LARGE SCALE GENOMIC DNA]</scope>
    <source>
        <strain evidence="7 8">KACC 16243</strain>
    </source>
</reference>
<evidence type="ECO:0000256" key="1">
    <source>
        <dbReference type="ARBA" id="ARBA00006930"/>
    </source>
</evidence>
<evidence type="ECO:0000256" key="4">
    <source>
        <dbReference type="SAM" id="Coils"/>
    </source>
</evidence>
<feature type="compositionally biased region" description="Polar residues" evidence="5">
    <location>
        <begin position="377"/>
        <end position="401"/>
    </location>
</feature>
<dbReference type="SUPFAM" id="SSF52540">
    <property type="entry name" value="P-loop containing nucleoside triphosphate hydrolases"/>
    <property type="match status" value="1"/>
</dbReference>
<comment type="subunit">
    <text evidence="2">Heterodimer of SbcC and SbcD.</text>
</comment>
<evidence type="ECO:0000256" key="3">
    <source>
        <dbReference type="ARBA" id="ARBA00013368"/>
    </source>
</evidence>
<dbReference type="PANTHER" id="PTHR32114:SF2">
    <property type="entry name" value="ABC TRANSPORTER ABCH.3"/>
    <property type="match status" value="1"/>
</dbReference>
<dbReference type="Proteomes" id="UP000515947">
    <property type="component" value="Chromosome"/>
</dbReference>
<evidence type="ECO:0000313" key="8">
    <source>
        <dbReference type="Proteomes" id="UP000515947"/>
    </source>
</evidence>
<gene>
    <name evidence="7" type="ORF">H9L09_20055</name>
</gene>